<evidence type="ECO:0000256" key="1">
    <source>
        <dbReference type="SAM" id="MobiDB-lite"/>
    </source>
</evidence>
<name>A0A9Q1F6H1_SYNKA</name>
<sequence>MVGALHRDLLEQTGSPGALQAALRGNNATVTTAITAAITTLLTAADATPKVSPTMPEQEEKGERITPPEELISQEECRMDLRCRTLLHWAGQRVSPWTFHRRRSREKEYAASSAGCGRS</sequence>
<evidence type="ECO:0000313" key="2">
    <source>
        <dbReference type="EMBL" id="KAJ8352038.1"/>
    </source>
</evidence>
<feature type="compositionally biased region" description="Basic and acidic residues" evidence="1">
    <location>
        <begin position="58"/>
        <end position="67"/>
    </location>
</feature>
<feature type="region of interest" description="Disordered" evidence="1">
    <location>
        <begin position="100"/>
        <end position="119"/>
    </location>
</feature>
<dbReference type="EMBL" id="JAINUF010000008">
    <property type="protein sequence ID" value="KAJ8352038.1"/>
    <property type="molecule type" value="Genomic_DNA"/>
</dbReference>
<proteinExistence type="predicted"/>
<dbReference type="AlphaFoldDB" id="A0A9Q1F6H1"/>
<gene>
    <name evidence="2" type="ORF">SKAU_G00235140</name>
</gene>
<reference evidence="2" key="1">
    <citation type="journal article" date="2023" name="Science">
        <title>Genome structures resolve the early diversification of teleost fishes.</title>
        <authorList>
            <person name="Parey E."/>
            <person name="Louis A."/>
            <person name="Montfort J."/>
            <person name="Bouchez O."/>
            <person name="Roques C."/>
            <person name="Iampietro C."/>
            <person name="Lluch J."/>
            <person name="Castinel A."/>
            <person name="Donnadieu C."/>
            <person name="Desvignes T."/>
            <person name="Floi Bucao C."/>
            <person name="Jouanno E."/>
            <person name="Wen M."/>
            <person name="Mejri S."/>
            <person name="Dirks R."/>
            <person name="Jansen H."/>
            <person name="Henkel C."/>
            <person name="Chen W.J."/>
            <person name="Zahm M."/>
            <person name="Cabau C."/>
            <person name="Klopp C."/>
            <person name="Thompson A.W."/>
            <person name="Robinson-Rechavi M."/>
            <person name="Braasch I."/>
            <person name="Lecointre G."/>
            <person name="Bobe J."/>
            <person name="Postlethwait J.H."/>
            <person name="Berthelot C."/>
            <person name="Roest Crollius H."/>
            <person name="Guiguen Y."/>
        </authorList>
    </citation>
    <scope>NUCLEOTIDE SEQUENCE</scope>
    <source>
        <strain evidence="2">WJC10195</strain>
    </source>
</reference>
<protein>
    <submittedName>
        <fullName evidence="2">Uncharacterized protein</fullName>
    </submittedName>
</protein>
<keyword evidence="3" id="KW-1185">Reference proteome</keyword>
<organism evidence="2 3">
    <name type="scientific">Synaphobranchus kaupii</name>
    <name type="common">Kaup's arrowtooth eel</name>
    <dbReference type="NCBI Taxonomy" id="118154"/>
    <lineage>
        <taxon>Eukaryota</taxon>
        <taxon>Metazoa</taxon>
        <taxon>Chordata</taxon>
        <taxon>Craniata</taxon>
        <taxon>Vertebrata</taxon>
        <taxon>Euteleostomi</taxon>
        <taxon>Actinopterygii</taxon>
        <taxon>Neopterygii</taxon>
        <taxon>Teleostei</taxon>
        <taxon>Anguilliformes</taxon>
        <taxon>Synaphobranchidae</taxon>
        <taxon>Synaphobranchus</taxon>
    </lineage>
</organism>
<feature type="region of interest" description="Disordered" evidence="1">
    <location>
        <begin position="48"/>
        <end position="67"/>
    </location>
</feature>
<comment type="caution">
    <text evidence="2">The sequence shown here is derived from an EMBL/GenBank/DDBJ whole genome shotgun (WGS) entry which is preliminary data.</text>
</comment>
<dbReference type="Proteomes" id="UP001152622">
    <property type="component" value="Chromosome 8"/>
</dbReference>
<accession>A0A9Q1F6H1</accession>
<evidence type="ECO:0000313" key="3">
    <source>
        <dbReference type="Proteomes" id="UP001152622"/>
    </source>
</evidence>